<proteinExistence type="predicted"/>
<dbReference type="PRINTS" id="PR00455">
    <property type="entry name" value="HTHTETR"/>
</dbReference>
<dbReference type="InterPro" id="IPR001647">
    <property type="entry name" value="HTH_TetR"/>
</dbReference>
<evidence type="ECO:0000313" key="6">
    <source>
        <dbReference type="EMBL" id="UOE45155.1"/>
    </source>
</evidence>
<gene>
    <name evidence="6" type="ORF">MTO99_05085</name>
</gene>
<dbReference type="EMBL" id="CP094528">
    <property type="protein sequence ID" value="UOE45155.1"/>
    <property type="molecule type" value="Genomic_DNA"/>
</dbReference>
<dbReference type="Proteomes" id="UP000832097">
    <property type="component" value="Chromosome"/>
</dbReference>
<dbReference type="InterPro" id="IPR009057">
    <property type="entry name" value="Homeodomain-like_sf"/>
</dbReference>
<evidence type="ECO:0000313" key="7">
    <source>
        <dbReference type="Proteomes" id="UP000832097"/>
    </source>
</evidence>
<keyword evidence="7" id="KW-1185">Reference proteome</keyword>
<dbReference type="SUPFAM" id="SSF46689">
    <property type="entry name" value="Homeodomain-like"/>
    <property type="match status" value="1"/>
</dbReference>
<keyword evidence="2 4" id="KW-0238">DNA-binding</keyword>
<dbReference type="Pfam" id="PF17754">
    <property type="entry name" value="TetR_C_14"/>
    <property type="match status" value="1"/>
</dbReference>
<dbReference type="RefSeq" id="WP_243557544.1">
    <property type="nucleotide sequence ID" value="NZ_CP094528.1"/>
</dbReference>
<feature type="DNA-binding region" description="H-T-H motif" evidence="4">
    <location>
        <begin position="35"/>
        <end position="54"/>
    </location>
</feature>
<feature type="domain" description="HTH tetR-type" evidence="5">
    <location>
        <begin position="12"/>
        <end position="72"/>
    </location>
</feature>
<dbReference type="InterPro" id="IPR050109">
    <property type="entry name" value="HTH-type_TetR-like_transc_reg"/>
</dbReference>
<name>A0ABY4C0X4_9MICO</name>
<dbReference type="Gene3D" id="1.10.10.60">
    <property type="entry name" value="Homeodomain-like"/>
    <property type="match status" value="1"/>
</dbReference>
<dbReference type="PROSITE" id="PS50977">
    <property type="entry name" value="HTH_TETR_2"/>
    <property type="match status" value="1"/>
</dbReference>
<dbReference type="PANTHER" id="PTHR30055">
    <property type="entry name" value="HTH-TYPE TRANSCRIPTIONAL REGULATOR RUTR"/>
    <property type="match status" value="1"/>
</dbReference>
<evidence type="ECO:0000256" key="2">
    <source>
        <dbReference type="ARBA" id="ARBA00023125"/>
    </source>
</evidence>
<evidence type="ECO:0000256" key="1">
    <source>
        <dbReference type="ARBA" id="ARBA00023015"/>
    </source>
</evidence>
<dbReference type="Pfam" id="PF00440">
    <property type="entry name" value="TetR_N"/>
    <property type="match status" value="1"/>
</dbReference>
<evidence type="ECO:0000256" key="3">
    <source>
        <dbReference type="ARBA" id="ARBA00023163"/>
    </source>
</evidence>
<keyword evidence="1" id="KW-0805">Transcription regulation</keyword>
<dbReference type="InterPro" id="IPR041347">
    <property type="entry name" value="MftR_C"/>
</dbReference>
<evidence type="ECO:0000259" key="5">
    <source>
        <dbReference type="PROSITE" id="PS50977"/>
    </source>
</evidence>
<evidence type="ECO:0000256" key="4">
    <source>
        <dbReference type="PROSITE-ProRule" id="PRU00335"/>
    </source>
</evidence>
<reference evidence="6 7" key="1">
    <citation type="submission" date="2022-03" db="EMBL/GenBank/DDBJ databases">
        <title>Mucilaginibacter sp. isolated from the gut of Protaetia brevitarsis seulensis larvae.</title>
        <authorList>
            <person name="Won M."/>
            <person name="Kim S.-J."/>
            <person name="Kwon S.-W."/>
        </authorList>
    </citation>
    <scope>NUCLEOTIDE SEQUENCE [LARGE SCALE GENOMIC DNA]</scope>
    <source>
        <strain evidence="6 7">CFWR-12</strain>
    </source>
</reference>
<dbReference type="Gene3D" id="1.10.357.10">
    <property type="entry name" value="Tetracycline Repressor, domain 2"/>
    <property type="match status" value="1"/>
</dbReference>
<dbReference type="PANTHER" id="PTHR30055:SF238">
    <property type="entry name" value="MYCOFACTOCIN BIOSYNTHESIS TRANSCRIPTIONAL REGULATOR MFTR-RELATED"/>
    <property type="match status" value="1"/>
</dbReference>
<sequence length="205" mass="21668">MPIPRGAGRPRASSRRDLEDAAAELFLEQGYGRTTIDDIARRAGVSRNTFFNYFASKGDLLWVDLDDTIDRLGAALAAEPLGRPPMDAVRAALVATAERHPDSAVPIALTQAELMDTITEFRVAGVARFERVSALVRADLARRAGGTAHGAADLRAAAAAVTAACSAAVEVWALAGPERGRLVAHVARAVEPVCDGFARVIRTAP</sequence>
<keyword evidence="3" id="KW-0804">Transcription</keyword>
<protein>
    <submittedName>
        <fullName evidence="6">TetR/AcrR family transcriptional regulator</fullName>
    </submittedName>
</protein>
<accession>A0ABY4C0X4</accession>
<organism evidence="6 7">
    <name type="scientific">Agromyces larvae</name>
    <dbReference type="NCBI Taxonomy" id="2929802"/>
    <lineage>
        <taxon>Bacteria</taxon>
        <taxon>Bacillati</taxon>
        <taxon>Actinomycetota</taxon>
        <taxon>Actinomycetes</taxon>
        <taxon>Micrococcales</taxon>
        <taxon>Microbacteriaceae</taxon>
        <taxon>Agromyces</taxon>
    </lineage>
</organism>